<protein>
    <recommendedName>
        <fullName evidence="1">Antitoxin SocA-like Panacea domain-containing protein</fullName>
    </recommendedName>
</protein>
<dbReference type="InterPro" id="IPR025272">
    <property type="entry name" value="SocA_Panacea"/>
</dbReference>
<comment type="caution">
    <text evidence="2">The sequence shown here is derived from an EMBL/GenBank/DDBJ whole genome shotgun (WGS) entry which is preliminary data.</text>
</comment>
<evidence type="ECO:0000259" key="1">
    <source>
        <dbReference type="Pfam" id="PF13274"/>
    </source>
</evidence>
<organism evidence="2 3">
    <name type="scientific">Candidatus Magnetominusculus xianensis</name>
    <dbReference type="NCBI Taxonomy" id="1748249"/>
    <lineage>
        <taxon>Bacteria</taxon>
        <taxon>Pseudomonadati</taxon>
        <taxon>Nitrospirota</taxon>
        <taxon>Nitrospiria</taxon>
        <taxon>Nitrospirales</taxon>
        <taxon>Nitrospiraceae</taxon>
        <taxon>Candidatus Magnetominusculus</taxon>
    </lineage>
</organism>
<dbReference type="EMBL" id="LNQR01000070">
    <property type="protein sequence ID" value="KWT84131.1"/>
    <property type="molecule type" value="Genomic_DNA"/>
</dbReference>
<evidence type="ECO:0000313" key="3">
    <source>
        <dbReference type="Proteomes" id="UP000060487"/>
    </source>
</evidence>
<name>A0ABR5SEB2_9BACT</name>
<keyword evidence="3" id="KW-1185">Reference proteome</keyword>
<feature type="domain" description="Antitoxin SocA-like Panacea" evidence="1">
    <location>
        <begin position="27"/>
        <end position="142"/>
    </location>
</feature>
<gene>
    <name evidence="2" type="ORF">ASN18_2059</name>
</gene>
<dbReference type="Pfam" id="PF13274">
    <property type="entry name" value="SocA_Panacea"/>
    <property type="match status" value="1"/>
</dbReference>
<reference evidence="2 3" key="1">
    <citation type="submission" date="2015-11" db="EMBL/GenBank/DDBJ databases">
        <authorList>
            <person name="Lin W."/>
        </authorList>
    </citation>
    <scope>NUCLEOTIDE SEQUENCE [LARGE SCALE GENOMIC DNA]</scope>
    <source>
        <strain evidence="2 3">HCH-1</strain>
    </source>
</reference>
<evidence type="ECO:0000313" key="2">
    <source>
        <dbReference type="EMBL" id="KWT84131.1"/>
    </source>
</evidence>
<accession>A0ABR5SEB2</accession>
<dbReference type="Proteomes" id="UP000060487">
    <property type="component" value="Unassembled WGS sequence"/>
</dbReference>
<sequence length="193" mass="22169">MKLERERLKGLISGVLSQAGQVPKVKLAKLILLAEIEYYKKAGKSITGLYFLRLTYGPVIAFFDEVLNEGIDILWTKEMSDVHESARQGKQYSYRCINKYTVPAPHAELWAETQETITSVVNKYGGMTGMELSNISHKLPAWRYSEPNEPIYVSELAIDTEEKYFAMLDIVEEMEEMEDDSLEKELFRTLQNT</sequence>
<proteinExistence type="predicted"/>